<protein>
    <submittedName>
        <fullName evidence="1">Uncharacterized protein</fullName>
    </submittedName>
</protein>
<reference evidence="1" key="1">
    <citation type="submission" date="2018-05" db="EMBL/GenBank/DDBJ databases">
        <authorList>
            <person name="Lanie J.A."/>
            <person name="Ng W.-L."/>
            <person name="Kazmierczak K.M."/>
            <person name="Andrzejewski T.M."/>
            <person name="Davidsen T.M."/>
            <person name="Wayne K.J."/>
            <person name="Tettelin H."/>
            <person name="Glass J.I."/>
            <person name="Rusch D."/>
            <person name="Podicherti R."/>
            <person name="Tsui H.-C.T."/>
            <person name="Winkler M.E."/>
        </authorList>
    </citation>
    <scope>NUCLEOTIDE SEQUENCE</scope>
</reference>
<dbReference type="AlphaFoldDB" id="A0A383BX84"/>
<dbReference type="EMBL" id="UINC01203941">
    <property type="protein sequence ID" value="SVE24429.1"/>
    <property type="molecule type" value="Genomic_DNA"/>
</dbReference>
<name>A0A383BX84_9ZZZZ</name>
<accession>A0A383BX84</accession>
<evidence type="ECO:0000313" key="1">
    <source>
        <dbReference type="EMBL" id="SVE24429.1"/>
    </source>
</evidence>
<feature type="non-terminal residue" evidence="1">
    <location>
        <position position="1"/>
    </location>
</feature>
<organism evidence="1">
    <name type="scientific">marine metagenome</name>
    <dbReference type="NCBI Taxonomy" id="408172"/>
    <lineage>
        <taxon>unclassified sequences</taxon>
        <taxon>metagenomes</taxon>
        <taxon>ecological metagenomes</taxon>
    </lineage>
</organism>
<proteinExistence type="predicted"/>
<gene>
    <name evidence="1" type="ORF">METZ01_LOCUS477283</name>
</gene>
<sequence length="33" mass="3485">FIVPEFGNLMPSGLVATLGGDFDDVVTYLVGLK</sequence>